<feature type="domain" description="C2H2-type" evidence="6">
    <location>
        <begin position="29"/>
        <end position="56"/>
    </location>
</feature>
<keyword evidence="3 5" id="KW-0863">Zinc-finger</keyword>
<protein>
    <recommendedName>
        <fullName evidence="6">C2H2-type domain-containing protein</fullName>
    </recommendedName>
</protein>
<evidence type="ECO:0000256" key="2">
    <source>
        <dbReference type="ARBA" id="ARBA00022737"/>
    </source>
</evidence>
<dbReference type="SUPFAM" id="SSF57667">
    <property type="entry name" value="beta-beta-alpha zinc fingers"/>
    <property type="match status" value="1"/>
</dbReference>
<evidence type="ECO:0000256" key="4">
    <source>
        <dbReference type="ARBA" id="ARBA00022833"/>
    </source>
</evidence>
<feature type="domain" description="C2H2-type" evidence="6">
    <location>
        <begin position="57"/>
        <end position="79"/>
    </location>
</feature>
<dbReference type="GO" id="GO:0008270">
    <property type="term" value="F:zinc ion binding"/>
    <property type="evidence" value="ECO:0007669"/>
    <property type="project" value="UniProtKB-KW"/>
</dbReference>
<dbReference type="AlphaFoldDB" id="A0A8X6GY11"/>
<dbReference type="InterPro" id="IPR013087">
    <property type="entry name" value="Znf_C2H2_type"/>
</dbReference>
<comment type="caution">
    <text evidence="7">The sequence shown here is derived from an EMBL/GenBank/DDBJ whole genome shotgun (WGS) entry which is preliminary data.</text>
</comment>
<keyword evidence="8" id="KW-1185">Reference proteome</keyword>
<organism evidence="7 8">
    <name type="scientific">Trichonephila clavata</name>
    <name type="common">Joro spider</name>
    <name type="synonym">Nephila clavata</name>
    <dbReference type="NCBI Taxonomy" id="2740835"/>
    <lineage>
        <taxon>Eukaryota</taxon>
        <taxon>Metazoa</taxon>
        <taxon>Ecdysozoa</taxon>
        <taxon>Arthropoda</taxon>
        <taxon>Chelicerata</taxon>
        <taxon>Arachnida</taxon>
        <taxon>Araneae</taxon>
        <taxon>Araneomorphae</taxon>
        <taxon>Entelegynae</taxon>
        <taxon>Araneoidea</taxon>
        <taxon>Nephilidae</taxon>
        <taxon>Trichonephila</taxon>
    </lineage>
</organism>
<evidence type="ECO:0000313" key="8">
    <source>
        <dbReference type="Proteomes" id="UP000887116"/>
    </source>
</evidence>
<dbReference type="Pfam" id="PF00096">
    <property type="entry name" value="zf-C2H2"/>
    <property type="match status" value="1"/>
</dbReference>
<evidence type="ECO:0000256" key="3">
    <source>
        <dbReference type="ARBA" id="ARBA00022771"/>
    </source>
</evidence>
<dbReference type="OrthoDB" id="6506092at2759"/>
<evidence type="ECO:0000256" key="5">
    <source>
        <dbReference type="PROSITE-ProRule" id="PRU00042"/>
    </source>
</evidence>
<keyword evidence="4" id="KW-0862">Zinc</keyword>
<dbReference type="SMART" id="SM00355">
    <property type="entry name" value="ZnF_C2H2"/>
    <property type="match status" value="2"/>
</dbReference>
<dbReference type="InterPro" id="IPR036236">
    <property type="entry name" value="Znf_C2H2_sf"/>
</dbReference>
<dbReference type="EMBL" id="BMAO01036872">
    <property type="protein sequence ID" value="GFR13606.1"/>
    <property type="molecule type" value="Genomic_DNA"/>
</dbReference>
<sequence>MQPRIIDFMSSVSKHQGHPYAVSFNQRSHKCNICGKYFTRKDNLQAHLKMHIEDPQYECKYCMKKFYRRDRWKYHVLQHKCI</sequence>
<dbReference type="FunFam" id="3.30.160.60:FF:000303">
    <property type="entry name" value="Zinc finger protein 41"/>
    <property type="match status" value="1"/>
</dbReference>
<keyword evidence="1" id="KW-0479">Metal-binding</keyword>
<dbReference type="Gene3D" id="3.30.160.60">
    <property type="entry name" value="Classic Zinc Finger"/>
    <property type="match status" value="1"/>
</dbReference>
<evidence type="ECO:0000259" key="6">
    <source>
        <dbReference type="PROSITE" id="PS50157"/>
    </source>
</evidence>
<gene>
    <name evidence="7" type="ORF">TNCT_498771</name>
</gene>
<dbReference type="Proteomes" id="UP000887116">
    <property type="component" value="Unassembled WGS sequence"/>
</dbReference>
<evidence type="ECO:0000313" key="7">
    <source>
        <dbReference type="EMBL" id="GFR13606.1"/>
    </source>
</evidence>
<name>A0A8X6GY11_TRICU</name>
<dbReference type="GO" id="GO:1990837">
    <property type="term" value="F:sequence-specific double-stranded DNA binding"/>
    <property type="evidence" value="ECO:0007669"/>
    <property type="project" value="UniProtKB-ARBA"/>
</dbReference>
<keyword evidence="2" id="KW-0677">Repeat</keyword>
<dbReference type="PROSITE" id="PS50157">
    <property type="entry name" value="ZINC_FINGER_C2H2_2"/>
    <property type="match status" value="2"/>
</dbReference>
<reference evidence="7" key="1">
    <citation type="submission" date="2020-07" db="EMBL/GenBank/DDBJ databases">
        <title>Multicomponent nature underlies the extraordinary mechanical properties of spider dragline silk.</title>
        <authorList>
            <person name="Kono N."/>
            <person name="Nakamura H."/>
            <person name="Mori M."/>
            <person name="Yoshida Y."/>
            <person name="Ohtoshi R."/>
            <person name="Malay A.D."/>
            <person name="Moran D.A.P."/>
            <person name="Tomita M."/>
            <person name="Numata K."/>
            <person name="Arakawa K."/>
        </authorList>
    </citation>
    <scope>NUCLEOTIDE SEQUENCE</scope>
</reference>
<accession>A0A8X6GY11</accession>
<evidence type="ECO:0000256" key="1">
    <source>
        <dbReference type="ARBA" id="ARBA00022723"/>
    </source>
</evidence>
<dbReference type="PROSITE" id="PS00028">
    <property type="entry name" value="ZINC_FINGER_C2H2_1"/>
    <property type="match status" value="2"/>
</dbReference>
<proteinExistence type="predicted"/>